<proteinExistence type="predicted"/>
<gene>
    <name evidence="1" type="ORF">O181_006014</name>
</gene>
<protein>
    <submittedName>
        <fullName evidence="1">Uncharacterized protein</fullName>
    </submittedName>
</protein>
<dbReference type="AlphaFoldDB" id="A0A9Q3GGF7"/>
<sequence length="90" mass="10005">MPPPPSRCDFNTAPHHSLRFHTPTAHNPYAPAAPSRYTSYAALSHPPHPLHQLPSLRSCSFLLKCLQRCSHTGLILNATYHPDTPAMLSR</sequence>
<name>A0A9Q3GGF7_9BASI</name>
<dbReference type="EMBL" id="AVOT02001261">
    <property type="protein sequence ID" value="MBW0466299.1"/>
    <property type="molecule type" value="Genomic_DNA"/>
</dbReference>
<evidence type="ECO:0000313" key="2">
    <source>
        <dbReference type="Proteomes" id="UP000765509"/>
    </source>
</evidence>
<organism evidence="1 2">
    <name type="scientific">Austropuccinia psidii MF-1</name>
    <dbReference type="NCBI Taxonomy" id="1389203"/>
    <lineage>
        <taxon>Eukaryota</taxon>
        <taxon>Fungi</taxon>
        <taxon>Dikarya</taxon>
        <taxon>Basidiomycota</taxon>
        <taxon>Pucciniomycotina</taxon>
        <taxon>Pucciniomycetes</taxon>
        <taxon>Pucciniales</taxon>
        <taxon>Sphaerophragmiaceae</taxon>
        <taxon>Austropuccinia</taxon>
    </lineage>
</organism>
<evidence type="ECO:0000313" key="1">
    <source>
        <dbReference type="EMBL" id="MBW0466299.1"/>
    </source>
</evidence>
<dbReference type="Proteomes" id="UP000765509">
    <property type="component" value="Unassembled WGS sequence"/>
</dbReference>
<comment type="caution">
    <text evidence="1">The sequence shown here is derived from an EMBL/GenBank/DDBJ whole genome shotgun (WGS) entry which is preliminary data.</text>
</comment>
<accession>A0A9Q3GGF7</accession>
<reference evidence="1" key="1">
    <citation type="submission" date="2021-03" db="EMBL/GenBank/DDBJ databases">
        <title>Draft genome sequence of rust myrtle Austropuccinia psidii MF-1, a brazilian biotype.</title>
        <authorList>
            <person name="Quecine M.C."/>
            <person name="Pachon D.M.R."/>
            <person name="Bonatelli M.L."/>
            <person name="Correr F.H."/>
            <person name="Franceschini L.M."/>
            <person name="Leite T.F."/>
            <person name="Margarido G.R.A."/>
            <person name="Almeida C.A."/>
            <person name="Ferrarezi J.A."/>
            <person name="Labate C.A."/>
        </authorList>
    </citation>
    <scope>NUCLEOTIDE SEQUENCE</scope>
    <source>
        <strain evidence="1">MF-1</strain>
    </source>
</reference>
<keyword evidence="2" id="KW-1185">Reference proteome</keyword>